<reference evidence="2 3" key="1">
    <citation type="submission" date="2023-07" db="EMBL/GenBank/DDBJ databases">
        <title>Sorghum-associated microbial communities from plants grown in Nebraska, USA.</title>
        <authorList>
            <person name="Schachtman D."/>
        </authorList>
    </citation>
    <scope>NUCLEOTIDE SEQUENCE [LARGE SCALE GENOMIC DNA]</scope>
    <source>
        <strain evidence="2 3">BE211</strain>
    </source>
</reference>
<feature type="compositionally biased region" description="Pro residues" evidence="1">
    <location>
        <begin position="84"/>
        <end position="102"/>
    </location>
</feature>
<feature type="region of interest" description="Disordered" evidence="1">
    <location>
        <begin position="77"/>
        <end position="102"/>
    </location>
</feature>
<evidence type="ECO:0000313" key="3">
    <source>
        <dbReference type="Proteomes" id="UP001258181"/>
    </source>
</evidence>
<comment type="caution">
    <text evidence="2">The sequence shown here is derived from an EMBL/GenBank/DDBJ whole genome shotgun (WGS) entry which is preliminary data.</text>
</comment>
<dbReference type="Pfam" id="PF14003">
    <property type="entry name" value="YlbE"/>
    <property type="match status" value="1"/>
</dbReference>
<dbReference type="Proteomes" id="UP001258181">
    <property type="component" value="Unassembled WGS sequence"/>
</dbReference>
<organism evidence="2 3">
    <name type="scientific">Fictibacillus barbaricus</name>
    <dbReference type="NCBI Taxonomy" id="182136"/>
    <lineage>
        <taxon>Bacteria</taxon>
        <taxon>Bacillati</taxon>
        <taxon>Bacillota</taxon>
        <taxon>Bacilli</taxon>
        <taxon>Bacillales</taxon>
        <taxon>Fictibacillaceae</taxon>
        <taxon>Fictibacillus</taxon>
    </lineage>
</organism>
<proteinExistence type="predicted"/>
<dbReference type="InterPro" id="IPR025613">
    <property type="entry name" value="YlbE"/>
</dbReference>
<evidence type="ECO:0000256" key="1">
    <source>
        <dbReference type="SAM" id="MobiDB-lite"/>
    </source>
</evidence>
<keyword evidence="3" id="KW-1185">Reference proteome</keyword>
<gene>
    <name evidence="2" type="ORF">J2X07_001097</name>
</gene>
<evidence type="ECO:0000313" key="2">
    <source>
        <dbReference type="EMBL" id="MDR7072122.1"/>
    </source>
</evidence>
<dbReference type="EMBL" id="JAVDWA010000001">
    <property type="protein sequence ID" value="MDR7072122.1"/>
    <property type="molecule type" value="Genomic_DNA"/>
</dbReference>
<dbReference type="RefSeq" id="WP_310257317.1">
    <property type="nucleotide sequence ID" value="NZ_JAVDWA010000001.1"/>
</dbReference>
<name>A0ABU1TY36_9BACL</name>
<sequence>MRREILEYLNTRPDLKYFIREKPEWYRKLSRNPFTVSELEENAKVFYGRTFGQRVDRFHQQVQNFGLLMELISVMGEDKSGSMPEPPQMMPEMPPDMPMMDN</sequence>
<accession>A0ABU1TY36</accession>
<protein>
    <recommendedName>
        <fullName evidence="4">YlbE-like protein</fullName>
    </recommendedName>
</protein>
<evidence type="ECO:0008006" key="4">
    <source>
        <dbReference type="Google" id="ProtNLM"/>
    </source>
</evidence>